<reference evidence="4" key="1">
    <citation type="submission" date="2017-04" db="EMBL/GenBank/DDBJ databases">
        <title>Function of individual gut microbiota members based on whole genome sequencing of pure cultures obtained from chicken caecum.</title>
        <authorList>
            <person name="Medvecky M."/>
            <person name="Cejkova D."/>
            <person name="Polansky O."/>
            <person name="Karasova D."/>
            <person name="Kubasova T."/>
            <person name="Cizek A."/>
            <person name="Rychlik I."/>
        </authorList>
    </citation>
    <scope>NUCLEOTIDE SEQUENCE [LARGE SCALE GENOMIC DNA]</scope>
    <source>
        <strain evidence="4">An43</strain>
    </source>
</reference>
<keyword evidence="1" id="KW-0808">Transferase</keyword>
<proteinExistence type="predicted"/>
<protein>
    <submittedName>
        <fullName evidence="3">Siderophore biosynthesis protein</fullName>
    </submittedName>
</protein>
<comment type="caution">
    <text evidence="3">The sequence shown here is derived from an EMBL/GenBank/DDBJ whole genome shotgun (WGS) entry which is preliminary data.</text>
</comment>
<dbReference type="GeneID" id="61678930"/>
<accession>A0A1Y3YWG4</accession>
<dbReference type="AlphaFoldDB" id="A0A1Y3YWG4"/>
<sequence length="209" mass="24451">MPVFKQYTENSYRWGIWKTSESLEEMLALLPHKGKYEEDIGKFAAGSRRLEWLAVRVLLYTMLGEEKEIRYYSNGKPYLADGSFSISISHTKGYVAVLLGEPKKEVGIDIEYYSGRVRKVAHKFMRADEQESLFRGTETWSLLLHWSAKETMFKCMNASDVDFREHLHVMPFIVDEQGVFSAAEYRTAEKRNFQIHYYLFPDFVLTLSL</sequence>
<dbReference type="InterPro" id="IPR008278">
    <property type="entry name" value="4-PPantetheinyl_Trfase_dom"/>
</dbReference>
<evidence type="ECO:0000256" key="1">
    <source>
        <dbReference type="ARBA" id="ARBA00022679"/>
    </source>
</evidence>
<evidence type="ECO:0000259" key="2">
    <source>
        <dbReference type="Pfam" id="PF01648"/>
    </source>
</evidence>
<dbReference type="SUPFAM" id="SSF56214">
    <property type="entry name" value="4'-phosphopantetheinyl transferase"/>
    <property type="match status" value="2"/>
</dbReference>
<dbReference type="InterPro" id="IPR037143">
    <property type="entry name" value="4-PPantetheinyl_Trfase_dom_sf"/>
</dbReference>
<dbReference type="GO" id="GO:0008897">
    <property type="term" value="F:holo-[acyl-carrier-protein] synthase activity"/>
    <property type="evidence" value="ECO:0007669"/>
    <property type="project" value="InterPro"/>
</dbReference>
<dbReference type="GO" id="GO:0000287">
    <property type="term" value="F:magnesium ion binding"/>
    <property type="evidence" value="ECO:0007669"/>
    <property type="project" value="InterPro"/>
</dbReference>
<dbReference type="RefSeq" id="WP_087425679.1">
    <property type="nucleotide sequence ID" value="NZ_CAMMFP010000002.1"/>
</dbReference>
<feature type="domain" description="4'-phosphopantetheinyl transferase" evidence="2">
    <location>
        <begin position="106"/>
        <end position="206"/>
    </location>
</feature>
<dbReference type="EMBL" id="NFII01000004">
    <property type="protein sequence ID" value="OUO01692.1"/>
    <property type="molecule type" value="Genomic_DNA"/>
</dbReference>
<dbReference type="Pfam" id="PF01648">
    <property type="entry name" value="ACPS"/>
    <property type="match status" value="1"/>
</dbReference>
<dbReference type="Gene3D" id="3.90.470.20">
    <property type="entry name" value="4'-phosphopantetheinyl transferase domain"/>
    <property type="match status" value="1"/>
</dbReference>
<evidence type="ECO:0000313" key="4">
    <source>
        <dbReference type="Proteomes" id="UP000195386"/>
    </source>
</evidence>
<dbReference type="Proteomes" id="UP000195386">
    <property type="component" value="Unassembled WGS sequence"/>
</dbReference>
<evidence type="ECO:0000313" key="3">
    <source>
        <dbReference type="EMBL" id="OUO01692.1"/>
    </source>
</evidence>
<organism evidence="3 4">
    <name type="scientific">Bacteroides clarus</name>
    <dbReference type="NCBI Taxonomy" id="626929"/>
    <lineage>
        <taxon>Bacteria</taxon>
        <taxon>Pseudomonadati</taxon>
        <taxon>Bacteroidota</taxon>
        <taxon>Bacteroidia</taxon>
        <taxon>Bacteroidales</taxon>
        <taxon>Bacteroidaceae</taxon>
        <taxon>Bacteroides</taxon>
    </lineage>
</organism>
<gene>
    <name evidence="3" type="ORF">B5F97_05530</name>
</gene>
<name>A0A1Y3YWG4_9BACE</name>